<name>A0ABV8DLJ0_9NOCA</name>
<evidence type="ECO:0000313" key="3">
    <source>
        <dbReference type="Proteomes" id="UP001595696"/>
    </source>
</evidence>
<dbReference type="InterPro" id="IPR000801">
    <property type="entry name" value="Esterase-like"/>
</dbReference>
<reference evidence="3" key="1">
    <citation type="journal article" date="2019" name="Int. J. Syst. Evol. Microbiol.">
        <title>The Global Catalogue of Microorganisms (GCM) 10K type strain sequencing project: providing services to taxonomists for standard genome sequencing and annotation.</title>
        <authorList>
            <consortium name="The Broad Institute Genomics Platform"/>
            <consortium name="The Broad Institute Genome Sequencing Center for Infectious Disease"/>
            <person name="Wu L."/>
            <person name="Ma J."/>
        </authorList>
    </citation>
    <scope>NUCLEOTIDE SEQUENCE [LARGE SCALE GENOMIC DNA]</scope>
    <source>
        <strain evidence="3">CGMCC 4.7330</strain>
    </source>
</reference>
<feature type="signal peptide" evidence="1">
    <location>
        <begin position="1"/>
        <end position="38"/>
    </location>
</feature>
<dbReference type="SUPFAM" id="SSF53474">
    <property type="entry name" value="alpha/beta-Hydrolases"/>
    <property type="match status" value="1"/>
</dbReference>
<dbReference type="PANTHER" id="PTHR48098:SF1">
    <property type="entry name" value="DIACYLGLYCEROL ACYLTRANSFERASE_MYCOLYLTRANSFERASE AG85A"/>
    <property type="match status" value="1"/>
</dbReference>
<keyword evidence="2" id="KW-0378">Hydrolase</keyword>
<dbReference type="GO" id="GO:0016787">
    <property type="term" value="F:hydrolase activity"/>
    <property type="evidence" value="ECO:0007669"/>
    <property type="project" value="UniProtKB-KW"/>
</dbReference>
<dbReference type="Proteomes" id="UP001595696">
    <property type="component" value="Unassembled WGS sequence"/>
</dbReference>
<dbReference type="RefSeq" id="WP_378610607.1">
    <property type="nucleotide sequence ID" value="NZ_JBHSAX010000003.1"/>
</dbReference>
<comment type="caution">
    <text evidence="2">The sequence shown here is derived from an EMBL/GenBank/DDBJ whole genome shotgun (WGS) entry which is preliminary data.</text>
</comment>
<dbReference type="Pfam" id="PF00756">
    <property type="entry name" value="Esterase"/>
    <property type="match status" value="1"/>
</dbReference>
<keyword evidence="3" id="KW-1185">Reference proteome</keyword>
<proteinExistence type="predicted"/>
<dbReference type="Gene3D" id="3.40.50.1820">
    <property type="entry name" value="alpha/beta hydrolase"/>
    <property type="match status" value="1"/>
</dbReference>
<evidence type="ECO:0000256" key="1">
    <source>
        <dbReference type="SAM" id="SignalP"/>
    </source>
</evidence>
<gene>
    <name evidence="2" type="ORF">ACFO0B_02405</name>
</gene>
<dbReference type="EMBL" id="JBHSAX010000003">
    <property type="protein sequence ID" value="MFC3960836.1"/>
    <property type="molecule type" value="Genomic_DNA"/>
</dbReference>
<sequence>MFGPSRPRRTPGARALRALAVAVIAAALTAGPPVPAGAAPDAPAITGRWAKDDRTVQLRVYSAAMRQDIMVDVLRPADADTARPVLYLLNGGGGGQDSATWQRRTDVVSGFLATKDVYVVQPVGGRWSYYTDWRAPDPKLGLNRWKTFLTEELPPLVDAEFATTGANALAGLSTSGTSVLQLPIAAPGLYGAVAAYSGCAQISDPLGQEFVKLAVETWGGGDTDNMYGPAGDPAWVANDPYVHADRLRGLELFVSTGTGVPGQHDVFDGAHMQPGPRGYLNQLVLGGVIEAAVNVCTQNLRQRLDGLGIPATYDFQPTGTHSWGYWQDALKASWPVLARGMGVPE</sequence>
<feature type="chain" id="PRO_5047460319" evidence="1">
    <location>
        <begin position="39"/>
        <end position="345"/>
    </location>
</feature>
<dbReference type="PANTHER" id="PTHR48098">
    <property type="entry name" value="ENTEROCHELIN ESTERASE-RELATED"/>
    <property type="match status" value="1"/>
</dbReference>
<dbReference type="InterPro" id="IPR050583">
    <property type="entry name" value="Mycobacterial_A85_antigen"/>
</dbReference>
<evidence type="ECO:0000313" key="2">
    <source>
        <dbReference type="EMBL" id="MFC3960836.1"/>
    </source>
</evidence>
<protein>
    <submittedName>
        <fullName evidence="2">Alpha/beta hydrolase</fullName>
    </submittedName>
</protein>
<keyword evidence="1" id="KW-0732">Signal</keyword>
<dbReference type="InterPro" id="IPR029058">
    <property type="entry name" value="AB_hydrolase_fold"/>
</dbReference>
<accession>A0ABV8DLJ0</accession>
<organism evidence="2 3">
    <name type="scientific">Nocardia jiangsuensis</name>
    <dbReference type="NCBI Taxonomy" id="1691563"/>
    <lineage>
        <taxon>Bacteria</taxon>
        <taxon>Bacillati</taxon>
        <taxon>Actinomycetota</taxon>
        <taxon>Actinomycetes</taxon>
        <taxon>Mycobacteriales</taxon>
        <taxon>Nocardiaceae</taxon>
        <taxon>Nocardia</taxon>
    </lineage>
</organism>